<name>A0ACC5SPZ6_ENSAD</name>
<sequence>MDPVCGGNRGKFAGRLIAVLWLFCASLAMQLIVVGQGFSSRLSAEQQAGNLASTDTVPSDHPAARQISRATPVSDLRFTAERKDAKSATGDGASPMLFASVILLPFEPLGEDLAFGRVAFTDGLSNRGPQIRAPPRA</sequence>
<evidence type="ECO:0000313" key="2">
    <source>
        <dbReference type="Proteomes" id="UP000823773"/>
    </source>
</evidence>
<dbReference type="Proteomes" id="UP000823773">
    <property type="component" value="Unassembled WGS sequence"/>
</dbReference>
<proteinExistence type="predicted"/>
<protein>
    <submittedName>
        <fullName evidence="1">Uncharacterized protein</fullName>
    </submittedName>
</protein>
<evidence type="ECO:0000313" key="1">
    <source>
        <dbReference type="EMBL" id="MBP1870917.1"/>
    </source>
</evidence>
<accession>A0ACC5SPZ6</accession>
<organism evidence="1 2">
    <name type="scientific">Ensifer adhaerens</name>
    <name type="common">Sinorhizobium morelense</name>
    <dbReference type="NCBI Taxonomy" id="106592"/>
    <lineage>
        <taxon>Bacteria</taxon>
        <taxon>Pseudomonadati</taxon>
        <taxon>Pseudomonadota</taxon>
        <taxon>Alphaproteobacteria</taxon>
        <taxon>Hyphomicrobiales</taxon>
        <taxon>Rhizobiaceae</taxon>
        <taxon>Sinorhizobium/Ensifer group</taxon>
        <taxon>Ensifer</taxon>
    </lineage>
</organism>
<reference evidence="1" key="1">
    <citation type="submission" date="2021-03" db="EMBL/GenBank/DDBJ databases">
        <title>Genomic Encyclopedia of Type Strains, Phase IV (KMG-IV): sequencing the most valuable type-strain genomes for metagenomic binning, comparative biology and taxonomic classification.</title>
        <authorList>
            <person name="Goeker M."/>
        </authorList>
    </citation>
    <scope>NUCLEOTIDE SEQUENCE</scope>
    <source>
        <strain evidence="1">DSM 18131</strain>
    </source>
</reference>
<dbReference type="EMBL" id="JAGGJR010000001">
    <property type="protein sequence ID" value="MBP1870917.1"/>
    <property type="molecule type" value="Genomic_DNA"/>
</dbReference>
<keyword evidence="2" id="KW-1185">Reference proteome</keyword>
<comment type="caution">
    <text evidence="1">The sequence shown here is derived from an EMBL/GenBank/DDBJ whole genome shotgun (WGS) entry which is preliminary data.</text>
</comment>
<gene>
    <name evidence="1" type="ORF">J2Z19_000614</name>
</gene>